<accession>C7BM89</accession>
<dbReference type="EMBL" id="FM162591">
    <property type="protein sequence ID" value="CAQ84515.1"/>
    <property type="molecule type" value="Genomic_DNA"/>
</dbReference>
<dbReference type="AlphaFoldDB" id="B6VL54"/>
<evidence type="ECO:0000313" key="1">
    <source>
        <dbReference type="EMBL" id="CAQ84515.1"/>
    </source>
</evidence>
<proteinExistence type="predicted"/>
<accession>B6VL54</accession>
<protein>
    <submittedName>
        <fullName evidence="2">Uncharacterized protein</fullName>
    </submittedName>
</protein>
<evidence type="ECO:0000313" key="2">
    <source>
        <dbReference type="EMBL" id="CAR66884.1"/>
    </source>
</evidence>
<dbReference type="EMBL" id="FM211048">
    <property type="protein sequence ID" value="CAR66884.1"/>
    <property type="molecule type" value="Genomic_DNA"/>
</dbReference>
<reference evidence="1 3" key="4">
    <citation type="journal article" date="2009" name="BMC Genomics">
        <title>Comparative genomics of the emerging human pathogen Photorhabdus asymbiotica with the insect pathogen Photorhabdus luminescens.</title>
        <authorList>
            <person name="Wilkinson P."/>
            <person name="Waterfield N.R."/>
            <person name="Crossman L."/>
            <person name="Corton C."/>
            <person name="Sanchez-Contreras M."/>
            <person name="Vlisidou I."/>
            <person name="Barron A."/>
            <person name="Bignell A."/>
            <person name="Clark L."/>
            <person name="Ormond D."/>
            <person name="Mayho M."/>
            <person name="Bason N."/>
            <person name="Smith F."/>
            <person name="Simmonds M."/>
            <person name="Churcher C."/>
            <person name="Harris D."/>
            <person name="Thompson N.R."/>
            <person name="Quail M."/>
            <person name="Parkhill J."/>
            <person name="ffrench-Constant R.H."/>
        </authorList>
    </citation>
    <scope>NUCLEOTIDE SEQUENCE [LARGE SCALE GENOMIC DNA]</scope>
    <source>
        <strain evidence="3">ATCC 43949 / 3105-77</strain>
        <strain evidence="1">ATCC43949</strain>
    </source>
</reference>
<reference evidence="2" key="1">
    <citation type="journal article" date="2008" name="Proc. Natl. Acad. Sci. U.S.A.">
        <title>Rapid virulence annotation (RVA): identification of virulence factors using a bacterial genome library and multiple invertebrate hosts.</title>
        <authorList>
            <person name="Waterfield N.R."/>
            <person name="Sanchez-Contreras M."/>
            <person name="Eleftherianos I."/>
            <person name="Dowling A."/>
            <person name="Wilkinson P."/>
            <person name="Parkhill J."/>
            <person name="Thomson N."/>
            <person name="Reynolds S.E."/>
            <person name="Bode H.B."/>
            <person name="Dorus S."/>
            <person name="Ffrench-Constant R.H."/>
        </authorList>
    </citation>
    <scope>NUCLEOTIDE SEQUENCE</scope>
    <source>
        <strain evidence="2">ATCC 43949</strain>
    </source>
</reference>
<evidence type="ECO:0000313" key="3">
    <source>
        <dbReference type="Proteomes" id="UP000002747"/>
    </source>
</evidence>
<dbReference type="Proteomes" id="UP000002747">
    <property type="component" value="Chromosome"/>
</dbReference>
<reference evidence="2" key="3">
    <citation type="submission" date="2008-09" db="EMBL/GenBank/DDBJ databases">
        <authorList>
            <person name="Thomson N.R."/>
        </authorList>
    </citation>
    <scope>NUCLEOTIDE SEQUENCE</scope>
    <source>
        <strain evidence="2">ATCC 43949</strain>
    </source>
</reference>
<dbReference type="KEGG" id="pay:PAU_02423"/>
<organism evidence="2">
    <name type="scientific">Photorhabdus asymbiotica subsp. asymbiotica (strain ATCC 43949 / 3105-77)</name>
    <name type="common">Xenorhabdus luminescens (strain 2)</name>
    <dbReference type="NCBI Taxonomy" id="553480"/>
    <lineage>
        <taxon>Bacteria</taxon>
        <taxon>Pseudomonadati</taxon>
        <taxon>Pseudomonadota</taxon>
        <taxon>Gammaproteobacteria</taxon>
        <taxon>Enterobacterales</taxon>
        <taxon>Morganellaceae</taxon>
        <taxon>Photorhabdus</taxon>
    </lineage>
</organism>
<sequence>MFYVAGAGKHFLAPQNQYLSYIIFIYGYIEPKSIKIDIDNASYF</sequence>
<reference evidence="1" key="2">
    <citation type="submission" date="2008-05" db="EMBL/GenBank/DDBJ databases">
        <authorList>
            <person name="Crossman L.C."/>
        </authorList>
    </citation>
    <scope>NUCLEOTIDE SEQUENCE</scope>
    <source>
        <strain evidence="1">ATCC43949</strain>
    </source>
</reference>
<dbReference type="STRING" id="291112.PAU_02423"/>
<name>B6VL54_PHOAA</name>
<gene>
    <name evidence="1" type="ordered locus">PAU_02423</name>
    <name evidence="2" type="ORF">PA-RVA6-3055</name>
</gene>